<evidence type="ECO:0000313" key="8">
    <source>
        <dbReference type="EMBL" id="QOD39484.1"/>
    </source>
</evidence>
<feature type="region of interest" description="Disordered" evidence="6">
    <location>
        <begin position="34"/>
        <end position="83"/>
    </location>
</feature>
<evidence type="ECO:0000256" key="6">
    <source>
        <dbReference type="SAM" id="MobiDB-lite"/>
    </source>
</evidence>
<dbReference type="InterPro" id="IPR027417">
    <property type="entry name" value="P-loop_NTPase"/>
</dbReference>
<evidence type="ECO:0000256" key="1">
    <source>
        <dbReference type="ARBA" id="ARBA00004147"/>
    </source>
</evidence>
<dbReference type="GO" id="GO:0006260">
    <property type="term" value="P:DNA replication"/>
    <property type="evidence" value="ECO:0007669"/>
    <property type="project" value="UniProtKB-KW"/>
</dbReference>
<feature type="region of interest" description="Disordered" evidence="6">
    <location>
        <begin position="280"/>
        <end position="304"/>
    </location>
</feature>
<dbReference type="PROSITE" id="PS51206">
    <property type="entry name" value="SF3_HELICASE_1"/>
    <property type="match status" value="1"/>
</dbReference>
<dbReference type="InterPro" id="IPR001257">
    <property type="entry name" value="Parvovirus_NS1_helicase"/>
</dbReference>
<evidence type="ECO:0000259" key="7">
    <source>
        <dbReference type="PROSITE" id="PS51206"/>
    </source>
</evidence>
<feature type="compositionally biased region" description="Low complexity" evidence="6">
    <location>
        <begin position="69"/>
        <end position="82"/>
    </location>
</feature>
<reference evidence="8" key="1">
    <citation type="submission" date="2020-07" db="EMBL/GenBank/DDBJ databases">
        <title>Diversity of sea star-associated densoviruses and transcribed endogenized viral elements of densovirus origin.</title>
        <authorList>
            <person name="Jackson E.W."/>
            <person name="Hewson I."/>
        </authorList>
    </citation>
    <scope>NUCLEOTIDE SEQUENCE</scope>
</reference>
<name>A0A7M4CBK0_9VIRU</name>
<gene>
    <name evidence="8" type="primary">NS1</name>
</gene>
<feature type="domain" description="SF3 helicase" evidence="7">
    <location>
        <begin position="421"/>
        <end position="573"/>
    </location>
</feature>
<dbReference type="SUPFAM" id="SSF52540">
    <property type="entry name" value="P-loop containing nucleoside triphosphate hydrolases"/>
    <property type="match status" value="1"/>
</dbReference>
<evidence type="ECO:0000256" key="5">
    <source>
        <dbReference type="ARBA" id="ARBA00022840"/>
    </source>
</evidence>
<dbReference type="GO" id="GO:0005524">
    <property type="term" value="F:ATP binding"/>
    <property type="evidence" value="ECO:0007669"/>
    <property type="project" value="UniProtKB-KW"/>
</dbReference>
<sequence>MHRLNLLICNKRLSFNSCFFILFLQYMNNERREETAGGSDGLGGGVRDDVRKEGDSNGDDDGQDSTVQPAAKPGAAGIPAGICEHAGRGTEPAKRVRELPAFLSNDGKDLELQYYKGHQKRRDRVFRELQRSDGYLVRDVFRFENVREAEDFIGCLHRDKHYSRGLLQACRETTHVHVCHDCPWSNGACRCGWYQKAKTFGSHHRRDKRGHRRDPCRNRTATDIQNLLLYYCTKGRQIVYQKIGGFVERISCEGYNLSQVGPDELPEVLREMEVQIPGDGTELREWGPDLTDDEPDERISNELPHRKRRKLGAQERIQVRIVKLCEMYPTCPPAAIVNNRVWLKDEELRFKTLADREVKSALNNYTQQLTTWSMKDYQDLYCKSDCEPVFSAGYGNFDTYYYNVENSIKILDELIEFQCGEDEDAIMDFVNTVYNVIERKVPKLNCIVVHSPSSAGKNFFFDAIKDYYINAGHLSNANKHNNFAFQDAEGRRIVMWNEPNYSPEFLDSIKEILGGDSTCVTVKYKEDCPVYRTPVIVLTNNVVTFMDHASFKDRIRIFNWKAAPYLADYSKKPNPLAVYYLFKKYNLVD</sequence>
<feature type="compositionally biased region" description="Basic and acidic residues" evidence="6">
    <location>
        <begin position="46"/>
        <end position="55"/>
    </location>
</feature>
<keyword evidence="2" id="KW-1048">Host nucleus</keyword>
<keyword evidence="3" id="KW-0235">DNA replication</keyword>
<comment type="subcellular location">
    <subcellularLocation>
        <location evidence="1">Host nucleus</location>
    </subcellularLocation>
</comment>
<proteinExistence type="predicted"/>
<dbReference type="GO" id="GO:0019079">
    <property type="term" value="P:viral genome replication"/>
    <property type="evidence" value="ECO:0007669"/>
    <property type="project" value="InterPro"/>
</dbReference>
<dbReference type="Gene3D" id="3.40.50.300">
    <property type="entry name" value="P-loop containing nucleotide triphosphate hydrolases"/>
    <property type="match status" value="1"/>
</dbReference>
<dbReference type="GO" id="GO:0042025">
    <property type="term" value="C:host cell nucleus"/>
    <property type="evidence" value="ECO:0007669"/>
    <property type="project" value="UniProtKB-SubCell"/>
</dbReference>
<dbReference type="InterPro" id="IPR014015">
    <property type="entry name" value="Helicase_SF3_DNA-vir"/>
</dbReference>
<evidence type="ECO:0000256" key="4">
    <source>
        <dbReference type="ARBA" id="ARBA00022741"/>
    </source>
</evidence>
<evidence type="ECO:0000256" key="2">
    <source>
        <dbReference type="ARBA" id="ARBA00022562"/>
    </source>
</evidence>
<keyword evidence="5" id="KW-0067">ATP-binding</keyword>
<evidence type="ECO:0000256" key="3">
    <source>
        <dbReference type="ARBA" id="ARBA00022705"/>
    </source>
</evidence>
<dbReference type="Pfam" id="PF01057">
    <property type="entry name" value="Parvo_NS1"/>
    <property type="match status" value="1"/>
</dbReference>
<protein>
    <submittedName>
        <fullName evidence="8">NS1</fullName>
    </submittedName>
</protein>
<accession>A0A7M4CBK0</accession>
<organism evidence="8">
    <name type="scientific">uncultured densovirus</name>
    <dbReference type="NCBI Taxonomy" id="748192"/>
    <lineage>
        <taxon>Viruses</taxon>
        <taxon>Monodnaviria</taxon>
        <taxon>Shotokuvirae</taxon>
        <taxon>Cossaviricota</taxon>
        <taxon>Quintoviricetes</taxon>
        <taxon>Piccovirales</taxon>
        <taxon>Parvoviridae</taxon>
        <taxon>Densovirinae</taxon>
        <taxon>environmental samples</taxon>
    </lineage>
</organism>
<dbReference type="EMBL" id="MT733021">
    <property type="protein sequence ID" value="QOD39484.1"/>
    <property type="molecule type" value="Genomic_DNA"/>
</dbReference>
<keyword evidence="4" id="KW-0547">Nucleotide-binding</keyword>